<protein>
    <recommendedName>
        <fullName evidence="3">Guanylate cyclase domain-containing protein</fullName>
    </recommendedName>
</protein>
<dbReference type="GO" id="GO:0005737">
    <property type="term" value="C:cytoplasm"/>
    <property type="evidence" value="ECO:0007669"/>
    <property type="project" value="TreeGrafter"/>
</dbReference>
<dbReference type="SMART" id="SM00044">
    <property type="entry name" value="CYCc"/>
    <property type="match status" value="1"/>
</dbReference>
<gene>
    <name evidence="4" type="ORF">E6K74_12910</name>
</gene>
<dbReference type="SUPFAM" id="SSF55073">
    <property type="entry name" value="Nucleotide cyclase"/>
    <property type="match status" value="1"/>
</dbReference>
<dbReference type="GO" id="GO:0009190">
    <property type="term" value="P:cyclic nucleotide biosynthetic process"/>
    <property type="evidence" value="ECO:0007669"/>
    <property type="project" value="InterPro"/>
</dbReference>
<evidence type="ECO:0000259" key="3">
    <source>
        <dbReference type="PROSITE" id="PS50125"/>
    </source>
</evidence>
<dbReference type="InterPro" id="IPR029787">
    <property type="entry name" value="Nucleotide_cyclase"/>
</dbReference>
<dbReference type="Pfam" id="PF13191">
    <property type="entry name" value="AAA_16"/>
    <property type="match status" value="1"/>
</dbReference>
<dbReference type="InterPro" id="IPR041664">
    <property type="entry name" value="AAA_16"/>
</dbReference>
<keyword evidence="2" id="KW-0067">ATP-binding</keyword>
<dbReference type="EMBL" id="VBOU01000128">
    <property type="protein sequence ID" value="TMQ51856.1"/>
    <property type="molecule type" value="Genomic_DNA"/>
</dbReference>
<dbReference type="InterPro" id="IPR001054">
    <property type="entry name" value="A/G_cyclase"/>
</dbReference>
<evidence type="ECO:0000256" key="2">
    <source>
        <dbReference type="ARBA" id="ARBA00022840"/>
    </source>
</evidence>
<evidence type="ECO:0000313" key="4">
    <source>
        <dbReference type="EMBL" id="TMQ51856.1"/>
    </source>
</evidence>
<dbReference type="Gene3D" id="3.30.70.1230">
    <property type="entry name" value="Nucleotide cyclase"/>
    <property type="match status" value="1"/>
</dbReference>
<evidence type="ECO:0000256" key="1">
    <source>
        <dbReference type="ARBA" id="ARBA00022741"/>
    </source>
</evidence>
<dbReference type="SUPFAM" id="SSF52540">
    <property type="entry name" value="P-loop containing nucleoside triphosphate hydrolases"/>
    <property type="match status" value="1"/>
</dbReference>
<dbReference type="InterPro" id="IPR027417">
    <property type="entry name" value="P-loop_NTPase"/>
</dbReference>
<dbReference type="GO" id="GO:0005524">
    <property type="term" value="F:ATP binding"/>
    <property type="evidence" value="ECO:0007669"/>
    <property type="project" value="UniProtKB-KW"/>
</dbReference>
<dbReference type="PANTHER" id="PTHR16305:SF28">
    <property type="entry name" value="GUANYLATE CYCLASE DOMAIN-CONTAINING PROTEIN"/>
    <property type="match status" value="1"/>
</dbReference>
<organism evidence="4 5">
    <name type="scientific">Eiseniibacteriota bacterium</name>
    <dbReference type="NCBI Taxonomy" id="2212470"/>
    <lineage>
        <taxon>Bacteria</taxon>
        <taxon>Candidatus Eiseniibacteriota</taxon>
    </lineage>
</organism>
<dbReference type="Pfam" id="PF00211">
    <property type="entry name" value="Guanylate_cyc"/>
    <property type="match status" value="1"/>
</dbReference>
<dbReference type="PROSITE" id="PS50125">
    <property type="entry name" value="GUANYLATE_CYCLASE_2"/>
    <property type="match status" value="1"/>
</dbReference>
<proteinExistence type="predicted"/>
<dbReference type="PANTHER" id="PTHR16305">
    <property type="entry name" value="TESTICULAR SOLUBLE ADENYLYL CYCLASE"/>
    <property type="match status" value="1"/>
</dbReference>
<dbReference type="Gene3D" id="3.40.50.300">
    <property type="entry name" value="P-loop containing nucleotide triphosphate hydrolases"/>
    <property type="match status" value="1"/>
</dbReference>
<keyword evidence="1" id="KW-0547">Nucleotide-binding</keyword>
<feature type="domain" description="Guanylate cyclase" evidence="3">
    <location>
        <begin position="11"/>
        <end position="126"/>
    </location>
</feature>
<feature type="non-terminal residue" evidence="4">
    <location>
        <position position="539"/>
    </location>
</feature>
<comment type="caution">
    <text evidence="4">The sequence shown here is derived from an EMBL/GenBank/DDBJ whole genome shotgun (WGS) entry which is preliminary data.</text>
</comment>
<sequence>MAQEPHEGVVTVLFTDIVGSVPLKTSQGDVGAQNIVRDHFNLLRHQVQTHSGHEIKTLGDGLMATFVSPRSAVASAIGMQRALAEGNRAKPSEQQLQLRVGLNAGEAIREDGDLFGSTVDAAARICAKAVGGQILASETVRGILGATKDVQFVDRGRFRLKGFPERWRLLEVAWQEASSAAAPALAERTPYVGREEERAELRRLMEQAITGRGSIVLIRGEPGVGKTRLAQELVLEARQRGMVDFTGRCYEMEGAPPYIPFIEMLQQAMRRFDLLGFSPSAFRVTLGENAGEIAKILPELRRMYDDIPPPLELPPEQERMYLFNSMREFLERVSRTVPQLQILDDLHWADDATLMLLQHQAQYQDKMAVLTVATYRDIELDAARPFARTLESLVRQRLAHRVALKPLPETGVAAMLQALTGQPPPAVLVQAIYRETEGNPFFVEEVFQHLSEQGRLLDAEGRWRTDLQVGELDVPEGVRLVISRRLERVSEECRTALTDAAVVGRDFGFELLQKLSDLDADRLLDAIDEAERANLIVAA</sequence>
<dbReference type="AlphaFoldDB" id="A0A538SKF9"/>
<accession>A0A538SKF9</accession>
<dbReference type="Proteomes" id="UP000319829">
    <property type="component" value="Unassembled WGS sequence"/>
</dbReference>
<dbReference type="CDD" id="cd07302">
    <property type="entry name" value="CHD"/>
    <property type="match status" value="1"/>
</dbReference>
<dbReference type="GO" id="GO:0035556">
    <property type="term" value="P:intracellular signal transduction"/>
    <property type="evidence" value="ECO:0007669"/>
    <property type="project" value="InterPro"/>
</dbReference>
<dbReference type="GO" id="GO:0004016">
    <property type="term" value="F:adenylate cyclase activity"/>
    <property type="evidence" value="ECO:0007669"/>
    <property type="project" value="UniProtKB-ARBA"/>
</dbReference>
<reference evidence="4 5" key="1">
    <citation type="journal article" date="2019" name="Nat. Microbiol.">
        <title>Mediterranean grassland soil C-N compound turnover is dependent on rainfall and depth, and is mediated by genomically divergent microorganisms.</title>
        <authorList>
            <person name="Diamond S."/>
            <person name="Andeer P.F."/>
            <person name="Li Z."/>
            <person name="Crits-Christoph A."/>
            <person name="Burstein D."/>
            <person name="Anantharaman K."/>
            <person name="Lane K.R."/>
            <person name="Thomas B.C."/>
            <person name="Pan C."/>
            <person name="Northen T.R."/>
            <person name="Banfield J.F."/>
        </authorList>
    </citation>
    <scope>NUCLEOTIDE SEQUENCE [LARGE SCALE GENOMIC DNA]</scope>
    <source>
        <strain evidence="4">WS_4</strain>
    </source>
</reference>
<name>A0A538SKF9_UNCEI</name>
<evidence type="ECO:0000313" key="5">
    <source>
        <dbReference type="Proteomes" id="UP000319829"/>
    </source>
</evidence>